<comment type="similarity">
    <text evidence="2">Belongs to the DNA mismatch repair MutL/HexB family.</text>
</comment>
<dbReference type="InterPro" id="IPR002099">
    <property type="entry name" value="MutL/Mlh/PMS"/>
</dbReference>
<dbReference type="Gene3D" id="3.30.1540.20">
    <property type="entry name" value="MutL, C-terminal domain, dimerisation subdomain"/>
    <property type="match status" value="1"/>
</dbReference>
<evidence type="ECO:0000256" key="10">
    <source>
        <dbReference type="ARBA" id="ARBA00048778"/>
    </source>
</evidence>
<keyword evidence="7" id="KW-0378">Hydrolase</keyword>
<dbReference type="CDD" id="cd16926">
    <property type="entry name" value="HATPase_MutL-MLH-PMS-like"/>
    <property type="match status" value="1"/>
</dbReference>
<dbReference type="Pfam" id="PF08676">
    <property type="entry name" value="MutL_C"/>
    <property type="match status" value="1"/>
</dbReference>
<dbReference type="InterPro" id="IPR037198">
    <property type="entry name" value="MutL_C_sf"/>
</dbReference>
<evidence type="ECO:0000256" key="5">
    <source>
        <dbReference type="ARBA" id="ARBA00022759"/>
    </source>
</evidence>
<dbReference type="GO" id="GO:0032389">
    <property type="term" value="C:MutLalpha complex"/>
    <property type="evidence" value="ECO:0007669"/>
    <property type="project" value="TreeGrafter"/>
</dbReference>
<dbReference type="InterPro" id="IPR014762">
    <property type="entry name" value="DNA_mismatch_repair_CS"/>
</dbReference>
<proteinExistence type="inferred from homology"/>
<dbReference type="InterPro" id="IPR013507">
    <property type="entry name" value="DNA_mismatch_S5_2-like"/>
</dbReference>
<evidence type="ECO:0000256" key="7">
    <source>
        <dbReference type="ARBA" id="ARBA00022801"/>
    </source>
</evidence>
<dbReference type="PANTHER" id="PTHR10073">
    <property type="entry name" value="DNA MISMATCH REPAIR PROTEIN MLH, PMS, MUTL"/>
    <property type="match status" value="1"/>
</dbReference>
<dbReference type="CDD" id="cd03484">
    <property type="entry name" value="MutL_Trans_hPMS_2_like"/>
    <property type="match status" value="1"/>
</dbReference>
<dbReference type="SMART" id="SM00853">
    <property type="entry name" value="MutL_C"/>
    <property type="match status" value="1"/>
</dbReference>
<dbReference type="GO" id="GO:0140664">
    <property type="term" value="F:ATP-dependent DNA damage sensor activity"/>
    <property type="evidence" value="ECO:0007669"/>
    <property type="project" value="InterPro"/>
</dbReference>
<comment type="catalytic activity">
    <reaction evidence="10">
        <text>ATP + H2O = ADP + phosphate + H(+)</text>
        <dbReference type="Rhea" id="RHEA:13065"/>
        <dbReference type="ChEBI" id="CHEBI:15377"/>
        <dbReference type="ChEBI" id="CHEBI:15378"/>
        <dbReference type="ChEBI" id="CHEBI:30616"/>
        <dbReference type="ChEBI" id="CHEBI:43474"/>
        <dbReference type="ChEBI" id="CHEBI:456216"/>
    </reaction>
    <physiologicalReaction direction="left-to-right" evidence="10">
        <dbReference type="Rhea" id="RHEA:13066"/>
    </physiologicalReaction>
</comment>
<organism evidence="16 17">
    <name type="scientific">Tigriopus californicus</name>
    <name type="common">Marine copepod</name>
    <dbReference type="NCBI Taxonomy" id="6832"/>
    <lineage>
        <taxon>Eukaryota</taxon>
        <taxon>Metazoa</taxon>
        <taxon>Ecdysozoa</taxon>
        <taxon>Arthropoda</taxon>
        <taxon>Crustacea</taxon>
        <taxon>Multicrustacea</taxon>
        <taxon>Hexanauplia</taxon>
        <taxon>Copepoda</taxon>
        <taxon>Harpacticoida</taxon>
        <taxon>Harpacticidae</taxon>
        <taxon>Tigriopus</taxon>
    </lineage>
</organism>
<dbReference type="AlphaFoldDB" id="A0A553NTW9"/>
<dbReference type="PROSITE" id="PS00058">
    <property type="entry name" value="DNA_MISMATCH_REPAIR_1"/>
    <property type="match status" value="1"/>
</dbReference>
<dbReference type="InterPro" id="IPR042121">
    <property type="entry name" value="MutL_C_regsub"/>
</dbReference>
<evidence type="ECO:0000313" key="16">
    <source>
        <dbReference type="EMBL" id="TRY68853.1"/>
    </source>
</evidence>
<dbReference type="InterPro" id="IPR042120">
    <property type="entry name" value="MutL_C_dimsub"/>
</dbReference>
<evidence type="ECO:0000256" key="1">
    <source>
        <dbReference type="ARBA" id="ARBA00004123"/>
    </source>
</evidence>
<dbReference type="FunFam" id="3.30.565.10:FF:000014">
    <property type="entry name" value="Mismatch repair endonuclease pms1, putative"/>
    <property type="match status" value="1"/>
</dbReference>
<evidence type="ECO:0000256" key="9">
    <source>
        <dbReference type="ARBA" id="ARBA00023242"/>
    </source>
</evidence>
<keyword evidence="3" id="KW-0540">Nuclease</keyword>
<dbReference type="SUPFAM" id="SSF118116">
    <property type="entry name" value="DNA mismatch repair protein MutL"/>
    <property type="match status" value="1"/>
</dbReference>
<keyword evidence="9" id="KW-0539">Nucleus</keyword>
<dbReference type="GO" id="GO:0004519">
    <property type="term" value="F:endonuclease activity"/>
    <property type="evidence" value="ECO:0007669"/>
    <property type="project" value="UniProtKB-KW"/>
</dbReference>
<dbReference type="GO" id="GO:0005524">
    <property type="term" value="F:ATP binding"/>
    <property type="evidence" value="ECO:0007669"/>
    <property type="project" value="UniProtKB-KW"/>
</dbReference>
<comment type="caution">
    <text evidence="16">The sequence shown here is derived from an EMBL/GenBank/DDBJ whole genome shotgun (WGS) entry which is preliminary data.</text>
</comment>
<evidence type="ECO:0000313" key="17">
    <source>
        <dbReference type="Proteomes" id="UP000318571"/>
    </source>
</evidence>
<dbReference type="GO" id="GO:0016887">
    <property type="term" value="F:ATP hydrolysis activity"/>
    <property type="evidence" value="ECO:0007669"/>
    <property type="project" value="InterPro"/>
</dbReference>
<dbReference type="FunFam" id="3.30.1540.20:FF:000019">
    <property type="entry name" value="PMS1 homolog 2, mismatch repair system component"/>
    <property type="match status" value="1"/>
</dbReference>
<evidence type="ECO:0000256" key="13">
    <source>
        <dbReference type="ARBA" id="ARBA00083250"/>
    </source>
</evidence>
<dbReference type="SMART" id="SM01340">
    <property type="entry name" value="DNA_mis_repair"/>
    <property type="match status" value="1"/>
</dbReference>
<evidence type="ECO:0000256" key="11">
    <source>
        <dbReference type="ARBA" id="ARBA00072579"/>
    </source>
</evidence>
<dbReference type="InterPro" id="IPR014721">
    <property type="entry name" value="Ribsml_uS5_D2-typ_fold_subgr"/>
</dbReference>
<keyword evidence="17" id="KW-1185">Reference proteome</keyword>
<evidence type="ECO:0000259" key="14">
    <source>
        <dbReference type="SMART" id="SM00853"/>
    </source>
</evidence>
<dbReference type="GO" id="GO:0030983">
    <property type="term" value="F:mismatched DNA binding"/>
    <property type="evidence" value="ECO:0007669"/>
    <property type="project" value="InterPro"/>
</dbReference>
<dbReference type="FunFam" id="3.30.230.10:FF:000032">
    <property type="entry name" value="mismatch repair endonuclease PMS2 isoform X2"/>
    <property type="match status" value="1"/>
</dbReference>
<dbReference type="FunFam" id="3.30.1370.100:FF:000001">
    <property type="entry name" value="Mismatch repair endonuclease pms1, putative"/>
    <property type="match status" value="1"/>
</dbReference>
<evidence type="ECO:0000259" key="15">
    <source>
        <dbReference type="SMART" id="SM01340"/>
    </source>
</evidence>
<dbReference type="PANTHER" id="PTHR10073:SF52">
    <property type="entry name" value="MISMATCH REPAIR ENDONUCLEASE PMS2"/>
    <property type="match status" value="1"/>
</dbReference>
<dbReference type="OrthoDB" id="10254304at2759"/>
<evidence type="ECO:0000256" key="8">
    <source>
        <dbReference type="ARBA" id="ARBA00022840"/>
    </source>
</evidence>
<feature type="domain" description="DNA mismatch repair protein S5" evidence="15">
    <location>
        <begin position="259"/>
        <end position="395"/>
    </location>
</feature>
<evidence type="ECO:0000256" key="2">
    <source>
        <dbReference type="ARBA" id="ARBA00006082"/>
    </source>
</evidence>
<evidence type="ECO:0000256" key="12">
    <source>
        <dbReference type="ARBA" id="ARBA00077255"/>
    </source>
</evidence>
<gene>
    <name evidence="16" type="ORF">TCAL_03216</name>
</gene>
<sequence>MVVLNQDFHTSHRLTRTGPTFVRNRKAYAMNTNTKRLSHRPSSHGPSIQRVDLDTVHRICSGQVVLTLSTAVKELVENSLDAGAQAIEVKLTNHGLGRIEITDDGHGIPPENFQALTLKHHTSKIQAFHDLESVGTFGFRGEALSSLCALSHLRVNTRHSSQSLGCDLTFDAQGTLTQTESIVRNLGTSVILEGLFEPIPVRRKEFERNIKREFAKMIHILQAYCLISTGVRFFATNSIKDKKRTIAHTSGNASLKDNIVDVFGSRHFQSLLPIKAKSPSPEELESFEILDLEQEPELKLEGFISSCSHGSGRSSTDRQFYFINHRPCDPTKIAKLVNDVYHQFNRHQYPFVVLNIQLPRESVDINVTPDKRQLLLEREKYLLATLQASLKAMFARIPAEIETVSRFIEKRPSRESSEKINLQSTITVCRDNCSLKRSSQSSKSLPLKQMKLESVTKQTPPAVQIDKKGSELHSEAPSAEISEEKRIVIEIEDHGQKPKQRRSIQAQFCPDLSTRNLQFKWDRKKEAQASSQSGKFRSFLAKIAPEDNSQAEQELARHFDQGNFKEMQILGQFNLGFIITRYADDLFIVDQHASDEKYNYEKLQKANILESQNMVVAQPLALSASDEGILLDNLDVFEKNGFEFEIDLEATHDRIKLTRIPHYRNWIFGQSEVEELIFMLTDAPPEKRLCRPSRVQAMFASRACRTSVMIGTALNAHELRRIVYHMGEMDQPWHCPHGRPTMRHLINLNMIQ</sequence>
<keyword evidence="4" id="KW-0547">Nucleotide-binding</keyword>
<dbReference type="Gene3D" id="3.30.230.10">
    <property type="match status" value="1"/>
</dbReference>
<dbReference type="SUPFAM" id="SSF55874">
    <property type="entry name" value="ATPase domain of HSP90 chaperone/DNA topoisomerase II/histidine kinase"/>
    <property type="match status" value="1"/>
</dbReference>
<dbReference type="Gene3D" id="3.30.1370.100">
    <property type="entry name" value="MutL, C-terminal domain, regulatory subdomain"/>
    <property type="match status" value="1"/>
</dbReference>
<name>A0A553NTW9_TIGCA</name>
<dbReference type="Proteomes" id="UP000318571">
    <property type="component" value="Chromosome 1"/>
</dbReference>
<dbReference type="SUPFAM" id="SSF54211">
    <property type="entry name" value="Ribosomal protein S5 domain 2-like"/>
    <property type="match status" value="1"/>
</dbReference>
<accession>A0A553NTW9</accession>
<dbReference type="GO" id="GO:0006298">
    <property type="term" value="P:mismatch repair"/>
    <property type="evidence" value="ECO:0007669"/>
    <property type="project" value="InterPro"/>
</dbReference>
<dbReference type="Gene3D" id="3.30.565.10">
    <property type="entry name" value="Histidine kinase-like ATPase, C-terminal domain"/>
    <property type="match status" value="1"/>
</dbReference>
<dbReference type="InterPro" id="IPR020568">
    <property type="entry name" value="Ribosomal_Su5_D2-typ_SF"/>
</dbReference>
<evidence type="ECO:0000256" key="6">
    <source>
        <dbReference type="ARBA" id="ARBA00022763"/>
    </source>
</evidence>
<dbReference type="EMBL" id="VCGU01000010">
    <property type="protein sequence ID" value="TRY68853.1"/>
    <property type="molecule type" value="Genomic_DNA"/>
</dbReference>
<keyword evidence="6" id="KW-0227">DNA damage</keyword>
<feature type="domain" description="MutL C-terminal dimerisation" evidence="14">
    <location>
        <begin position="569"/>
        <end position="714"/>
    </location>
</feature>
<keyword evidence="8" id="KW-0067">ATP-binding</keyword>
<reference evidence="16 17" key="1">
    <citation type="journal article" date="2018" name="Nat. Ecol. Evol.">
        <title>Genomic signatures of mitonuclear coevolution across populations of Tigriopus californicus.</title>
        <authorList>
            <person name="Barreto F.S."/>
            <person name="Watson E.T."/>
            <person name="Lima T.G."/>
            <person name="Willett C.S."/>
            <person name="Edmands S."/>
            <person name="Li W."/>
            <person name="Burton R.S."/>
        </authorList>
    </citation>
    <scope>NUCLEOTIDE SEQUENCE [LARGE SCALE GENOMIC DNA]</scope>
    <source>
        <strain evidence="16 17">San Diego</strain>
    </source>
</reference>
<dbReference type="Pfam" id="PF01119">
    <property type="entry name" value="DNA_mis_repair"/>
    <property type="match status" value="1"/>
</dbReference>
<dbReference type="Pfam" id="PF13589">
    <property type="entry name" value="HATPase_c_3"/>
    <property type="match status" value="1"/>
</dbReference>
<dbReference type="InterPro" id="IPR038973">
    <property type="entry name" value="MutL/Mlh/Pms-like"/>
</dbReference>
<evidence type="ECO:0000256" key="4">
    <source>
        <dbReference type="ARBA" id="ARBA00022741"/>
    </source>
</evidence>
<comment type="subcellular location">
    <subcellularLocation>
        <location evidence="1">Nucleus</location>
    </subcellularLocation>
</comment>
<dbReference type="STRING" id="6832.A0A553NTW9"/>
<dbReference type="InterPro" id="IPR014790">
    <property type="entry name" value="MutL_C"/>
</dbReference>
<protein>
    <recommendedName>
        <fullName evidence="11">Mismatch repair endonuclease PMS2</fullName>
    </recommendedName>
    <alternativeName>
        <fullName evidence="13">DNA mismatch repair protein PMS2</fullName>
    </alternativeName>
    <alternativeName>
        <fullName evidence="12">PMS1 protein homolog 2</fullName>
    </alternativeName>
</protein>
<keyword evidence="5" id="KW-0255">Endonuclease</keyword>
<evidence type="ECO:0000256" key="3">
    <source>
        <dbReference type="ARBA" id="ARBA00022722"/>
    </source>
</evidence>
<dbReference type="InterPro" id="IPR036890">
    <property type="entry name" value="HATPase_C_sf"/>
</dbReference>
<dbReference type="OMA" id="MRPRRMP"/>
<dbReference type="NCBIfam" id="TIGR00585">
    <property type="entry name" value="mutl"/>
    <property type="match status" value="1"/>
</dbReference>